<dbReference type="OrthoDB" id="6050563at2"/>
<sequence length="135" mass="14316">MTNRTAVHPRLHTLIGDVAADVPEDLAREIECTLNAQNLPAQLPTFFARLNAINHADGDDGQPCISLTLGASNHASLRRSLSGLGALLDLLQAADRARNEGGPDEQLGAFHIDGLIVAARQLVREAHHCLSSGDA</sequence>
<dbReference type="Proteomes" id="UP000092256">
    <property type="component" value="Unassembled WGS sequence"/>
</dbReference>
<dbReference type="RefSeq" id="WP_065199597.1">
    <property type="nucleotide sequence ID" value="NZ_LYVJ01000008.1"/>
</dbReference>
<comment type="caution">
    <text evidence="1">The sequence shown here is derived from an EMBL/GenBank/DDBJ whole genome shotgun (WGS) entry which is preliminary data.</text>
</comment>
<gene>
    <name evidence="1" type="ORF">A9K58_12275</name>
</gene>
<evidence type="ECO:0000313" key="2">
    <source>
        <dbReference type="Proteomes" id="UP000092256"/>
    </source>
</evidence>
<proteinExistence type="predicted"/>
<name>A0A1A6XSI9_STEMA</name>
<accession>A0A1A6XSI9</accession>
<dbReference type="EMBL" id="LYVJ01000008">
    <property type="protein sequence ID" value="OBU66522.1"/>
    <property type="molecule type" value="Genomic_DNA"/>
</dbReference>
<dbReference type="AlphaFoldDB" id="A0A1A6XSI9"/>
<reference evidence="1 2" key="1">
    <citation type="submission" date="2016-05" db="EMBL/GenBank/DDBJ databases">
        <title>Draft Genome Sequences of Stenotrophomonas maltophilia Strains Sm32COP, Sm41DVV, Sm46PAILV, SmF3, SmF22, SmSOFb1 and SmCVFa1, Isolated from Different Manures, in France.</title>
        <authorList>
            <person name="Nazaret S."/>
            <person name="Bodilis J."/>
        </authorList>
    </citation>
    <scope>NUCLEOTIDE SEQUENCE [LARGE SCALE GENOMIC DNA]</scope>
    <source>
        <strain evidence="1 2">Sm46PAILV</strain>
    </source>
</reference>
<protein>
    <submittedName>
        <fullName evidence="1">Uncharacterized protein</fullName>
    </submittedName>
</protein>
<organism evidence="1 2">
    <name type="scientific">Stenotrophomonas maltophilia</name>
    <name type="common">Pseudomonas maltophilia</name>
    <name type="synonym">Xanthomonas maltophilia</name>
    <dbReference type="NCBI Taxonomy" id="40324"/>
    <lineage>
        <taxon>Bacteria</taxon>
        <taxon>Pseudomonadati</taxon>
        <taxon>Pseudomonadota</taxon>
        <taxon>Gammaproteobacteria</taxon>
        <taxon>Lysobacterales</taxon>
        <taxon>Lysobacteraceae</taxon>
        <taxon>Stenotrophomonas</taxon>
        <taxon>Stenotrophomonas maltophilia group</taxon>
    </lineage>
</organism>
<evidence type="ECO:0000313" key="1">
    <source>
        <dbReference type="EMBL" id="OBU66522.1"/>
    </source>
</evidence>